<feature type="coiled-coil region" evidence="1">
    <location>
        <begin position="10"/>
        <end position="137"/>
    </location>
</feature>
<comment type="caution">
    <text evidence="2">The sequence shown here is derived from an EMBL/GenBank/DDBJ whole genome shotgun (WGS) entry which is preliminary data.</text>
</comment>
<protein>
    <recommendedName>
        <fullName evidence="4">Kinetochore protein SPC25</fullName>
    </recommendedName>
</protein>
<keyword evidence="3" id="KW-1185">Reference proteome</keyword>
<sequence>MLDESHRFALNNLRTQIDDLEAEKTQHDADHEAALEAKDTAYRKLNEELAKARDAHKKTLDKKYVDYNELNAATKAHAEALEQKEQQMAQLTENIAQREAKLEEARKRQRREHHEFDEDLEEAAQKCKKALEEQDEEVSCQQPQGARDRKAYLYLRYALIDRENNLYINIGLCRRGLAFSTLDDVPRDIAELTALLFSDLRERHDNFEFIR</sequence>
<evidence type="ECO:0000256" key="1">
    <source>
        <dbReference type="SAM" id="Coils"/>
    </source>
</evidence>
<dbReference type="AlphaFoldDB" id="A0A7C8M6U3"/>
<reference evidence="2 3" key="1">
    <citation type="submission" date="2020-01" db="EMBL/GenBank/DDBJ databases">
        <authorList>
            <consortium name="DOE Joint Genome Institute"/>
            <person name="Haridas S."/>
            <person name="Albert R."/>
            <person name="Binder M."/>
            <person name="Bloem J."/>
            <person name="Labutti K."/>
            <person name="Salamov A."/>
            <person name="Andreopoulos B."/>
            <person name="Baker S.E."/>
            <person name="Barry K."/>
            <person name="Bills G."/>
            <person name="Bluhm B.H."/>
            <person name="Cannon C."/>
            <person name="Castanera R."/>
            <person name="Culley D.E."/>
            <person name="Daum C."/>
            <person name="Ezra D."/>
            <person name="Gonzalez J.B."/>
            <person name="Henrissat B."/>
            <person name="Kuo A."/>
            <person name="Liang C."/>
            <person name="Lipzen A."/>
            <person name="Lutzoni F."/>
            <person name="Magnuson J."/>
            <person name="Mondo S."/>
            <person name="Nolan M."/>
            <person name="Ohm R."/>
            <person name="Pangilinan J."/>
            <person name="Park H.-J.H."/>
            <person name="Ramirez L."/>
            <person name="Alfaro M."/>
            <person name="Sun H."/>
            <person name="Tritt A."/>
            <person name="Yoshinaga Y."/>
            <person name="Zwiers L.-H.L."/>
            <person name="Turgeon B.G."/>
            <person name="Goodwin S.B."/>
            <person name="Spatafora J.W."/>
            <person name="Crous P.W."/>
            <person name="Grigoriev I.V."/>
        </authorList>
    </citation>
    <scope>NUCLEOTIDE SEQUENCE [LARGE SCALE GENOMIC DNA]</scope>
    <source>
        <strain evidence="2 3">CBS 611.86</strain>
    </source>
</reference>
<dbReference type="EMBL" id="JAADJZ010000013">
    <property type="protein sequence ID" value="KAF2870478.1"/>
    <property type="molecule type" value="Genomic_DNA"/>
</dbReference>
<evidence type="ECO:0000313" key="3">
    <source>
        <dbReference type="Proteomes" id="UP000481861"/>
    </source>
</evidence>
<dbReference type="Proteomes" id="UP000481861">
    <property type="component" value="Unassembled WGS sequence"/>
</dbReference>
<name>A0A7C8M6U3_9PLEO</name>
<gene>
    <name evidence="2" type="ORF">BDV95DRAFT_607648</name>
</gene>
<accession>A0A7C8M6U3</accession>
<keyword evidence="1" id="KW-0175">Coiled coil</keyword>
<organism evidence="2 3">
    <name type="scientific">Massariosphaeria phaeospora</name>
    <dbReference type="NCBI Taxonomy" id="100035"/>
    <lineage>
        <taxon>Eukaryota</taxon>
        <taxon>Fungi</taxon>
        <taxon>Dikarya</taxon>
        <taxon>Ascomycota</taxon>
        <taxon>Pezizomycotina</taxon>
        <taxon>Dothideomycetes</taxon>
        <taxon>Pleosporomycetidae</taxon>
        <taxon>Pleosporales</taxon>
        <taxon>Pleosporales incertae sedis</taxon>
        <taxon>Massariosphaeria</taxon>
    </lineage>
</organism>
<proteinExistence type="predicted"/>
<evidence type="ECO:0008006" key="4">
    <source>
        <dbReference type="Google" id="ProtNLM"/>
    </source>
</evidence>
<evidence type="ECO:0000313" key="2">
    <source>
        <dbReference type="EMBL" id="KAF2870478.1"/>
    </source>
</evidence>